<dbReference type="SUPFAM" id="SSF56024">
    <property type="entry name" value="Phospholipase D/nuclease"/>
    <property type="match status" value="1"/>
</dbReference>
<dbReference type="Pfam" id="PF13091">
    <property type="entry name" value="PLDc_2"/>
    <property type="match status" value="1"/>
</dbReference>
<keyword evidence="4 6" id="KW-1133">Transmembrane helix</keyword>
<dbReference type="Pfam" id="PF13396">
    <property type="entry name" value="PLDc_N"/>
    <property type="match status" value="1"/>
</dbReference>
<sequence length="224" mass="26042">MWIFWLYIINTFFMLIVAIREVRRPAKALNWLVFCLILPIIGFGLYLSTTNPERIRRKRLTSEHHEEGKLPDSFSPSASLIAHALGKLSVHGLRAGKVQILLNGIKTYERLFESLQNAQKKIDLEYYIYRDDQIGRRITELLLERAAAGVKIRFVRDGYGSRQFPHHKITEMMNAGVQCRSIFPLRFPWMLSHWNYRDHCKIVLIDGKEAFTGGINVGYEYTGL</sequence>
<proteinExistence type="predicted"/>
<dbReference type="InterPro" id="IPR025202">
    <property type="entry name" value="PLD-like_dom"/>
</dbReference>
<feature type="transmembrane region" description="Helical" evidence="6">
    <location>
        <begin position="5"/>
        <end position="22"/>
    </location>
</feature>
<accession>A0ABT8EDV2</accession>
<organism evidence="8 9">
    <name type="scientific">Fictibacillus terranigra</name>
    <dbReference type="NCBI Taxonomy" id="3058424"/>
    <lineage>
        <taxon>Bacteria</taxon>
        <taxon>Bacillati</taxon>
        <taxon>Bacillota</taxon>
        <taxon>Bacilli</taxon>
        <taxon>Bacillales</taxon>
        <taxon>Fictibacillaceae</taxon>
        <taxon>Fictibacillus</taxon>
    </lineage>
</organism>
<feature type="transmembrane region" description="Helical" evidence="6">
    <location>
        <begin position="28"/>
        <end position="49"/>
    </location>
</feature>
<dbReference type="PROSITE" id="PS50035">
    <property type="entry name" value="PLD"/>
    <property type="match status" value="1"/>
</dbReference>
<evidence type="ECO:0000256" key="6">
    <source>
        <dbReference type="SAM" id="Phobius"/>
    </source>
</evidence>
<keyword evidence="2" id="KW-1003">Cell membrane</keyword>
<feature type="domain" description="PLD phosphodiesterase" evidence="7">
    <location>
        <begin position="194"/>
        <end position="221"/>
    </location>
</feature>
<dbReference type="CDD" id="cd09110">
    <property type="entry name" value="PLDc_CLS_1"/>
    <property type="match status" value="1"/>
</dbReference>
<dbReference type="EMBL" id="JAUHLN010000010">
    <property type="protein sequence ID" value="MDN4076070.1"/>
    <property type="molecule type" value="Genomic_DNA"/>
</dbReference>
<evidence type="ECO:0000256" key="5">
    <source>
        <dbReference type="ARBA" id="ARBA00023136"/>
    </source>
</evidence>
<dbReference type="Proteomes" id="UP001168694">
    <property type="component" value="Unassembled WGS sequence"/>
</dbReference>
<dbReference type="Gene3D" id="3.30.870.10">
    <property type="entry name" value="Endonuclease Chain A"/>
    <property type="match status" value="1"/>
</dbReference>
<reference evidence="8" key="1">
    <citation type="submission" date="2023-06" db="EMBL/GenBank/DDBJ databases">
        <title>Draft Genome Sequences of Representative Paenibacillus Polymyxa, Bacillus cereus, Fictibacillus sp., and Brevibacillus agri Strains Isolated from Amazonian Dark Earth.</title>
        <authorList>
            <person name="Pellegrinetti T.A."/>
            <person name="Cunha I.C.M."/>
            <person name="Chaves M.G."/>
            <person name="Freitas A.S."/>
            <person name="Silva A.V.R."/>
            <person name="Tsai S.M."/>
            <person name="Mendes L.W."/>
        </authorList>
    </citation>
    <scope>NUCLEOTIDE SEQUENCE</scope>
    <source>
        <strain evidence="8">CENA-BCM004</strain>
    </source>
</reference>
<dbReference type="PANTHER" id="PTHR21248:SF22">
    <property type="entry name" value="PHOSPHOLIPASE D"/>
    <property type="match status" value="1"/>
</dbReference>
<protein>
    <submittedName>
        <fullName evidence="8">Phospholipase D-like domain-containing protein</fullName>
    </submittedName>
</protein>
<comment type="subcellular location">
    <subcellularLocation>
        <location evidence="1">Cell membrane</location>
        <topology evidence="1">Multi-pass membrane protein</topology>
    </subcellularLocation>
</comment>
<evidence type="ECO:0000256" key="4">
    <source>
        <dbReference type="ARBA" id="ARBA00022989"/>
    </source>
</evidence>
<keyword evidence="5 6" id="KW-0472">Membrane</keyword>
<evidence type="ECO:0000313" key="9">
    <source>
        <dbReference type="Proteomes" id="UP001168694"/>
    </source>
</evidence>
<evidence type="ECO:0000313" key="8">
    <source>
        <dbReference type="EMBL" id="MDN4076070.1"/>
    </source>
</evidence>
<evidence type="ECO:0000256" key="1">
    <source>
        <dbReference type="ARBA" id="ARBA00004651"/>
    </source>
</evidence>
<dbReference type="InterPro" id="IPR001736">
    <property type="entry name" value="PLipase_D/transphosphatidylase"/>
</dbReference>
<gene>
    <name evidence="8" type="ORF">QYF49_24330</name>
</gene>
<keyword evidence="9" id="KW-1185">Reference proteome</keyword>
<dbReference type="PANTHER" id="PTHR21248">
    <property type="entry name" value="CARDIOLIPIN SYNTHASE"/>
    <property type="match status" value="1"/>
</dbReference>
<dbReference type="InterPro" id="IPR027379">
    <property type="entry name" value="CLS_N"/>
</dbReference>
<keyword evidence="3 6" id="KW-0812">Transmembrane</keyword>
<comment type="caution">
    <text evidence="8">The sequence shown here is derived from an EMBL/GenBank/DDBJ whole genome shotgun (WGS) entry which is preliminary data.</text>
</comment>
<evidence type="ECO:0000256" key="3">
    <source>
        <dbReference type="ARBA" id="ARBA00022692"/>
    </source>
</evidence>
<name>A0ABT8EDV2_9BACL</name>
<evidence type="ECO:0000259" key="7">
    <source>
        <dbReference type="PROSITE" id="PS50035"/>
    </source>
</evidence>
<evidence type="ECO:0000256" key="2">
    <source>
        <dbReference type="ARBA" id="ARBA00022475"/>
    </source>
</evidence>